<evidence type="ECO:0000313" key="8">
    <source>
        <dbReference type="Proteomes" id="UP001595937"/>
    </source>
</evidence>
<evidence type="ECO:0000259" key="6">
    <source>
        <dbReference type="PROSITE" id="PS50949"/>
    </source>
</evidence>
<evidence type="ECO:0000256" key="2">
    <source>
        <dbReference type="ARBA" id="ARBA00022898"/>
    </source>
</evidence>
<evidence type="ECO:0000313" key="7">
    <source>
        <dbReference type="EMBL" id="MFC5298322.1"/>
    </source>
</evidence>
<evidence type="ECO:0000256" key="1">
    <source>
        <dbReference type="ARBA" id="ARBA00005384"/>
    </source>
</evidence>
<proteinExistence type="inferred from homology"/>
<dbReference type="CDD" id="cd00609">
    <property type="entry name" value="AAT_like"/>
    <property type="match status" value="1"/>
</dbReference>
<keyword evidence="7" id="KW-0808">Transferase</keyword>
<keyword evidence="2" id="KW-0663">Pyridoxal phosphate</keyword>
<keyword evidence="4" id="KW-0238">DNA-binding</keyword>
<name>A0ABW0FG15_9MICO</name>
<feature type="domain" description="HTH gntR-type" evidence="6">
    <location>
        <begin position="21"/>
        <end position="89"/>
    </location>
</feature>
<dbReference type="Gene3D" id="3.40.640.10">
    <property type="entry name" value="Type I PLP-dependent aspartate aminotransferase-like (Major domain)"/>
    <property type="match status" value="1"/>
</dbReference>
<dbReference type="InterPro" id="IPR004839">
    <property type="entry name" value="Aminotransferase_I/II_large"/>
</dbReference>
<dbReference type="EMBL" id="JBHSLN010000025">
    <property type="protein sequence ID" value="MFC5298322.1"/>
    <property type="molecule type" value="Genomic_DNA"/>
</dbReference>
<dbReference type="Pfam" id="PF00155">
    <property type="entry name" value="Aminotran_1_2"/>
    <property type="match status" value="1"/>
</dbReference>
<dbReference type="PANTHER" id="PTHR46577:SF1">
    <property type="entry name" value="HTH-TYPE TRANSCRIPTIONAL REGULATORY PROTEIN GABR"/>
    <property type="match status" value="1"/>
</dbReference>
<dbReference type="SUPFAM" id="SSF46785">
    <property type="entry name" value="Winged helix' DNA-binding domain"/>
    <property type="match status" value="1"/>
</dbReference>
<dbReference type="PANTHER" id="PTHR46577">
    <property type="entry name" value="HTH-TYPE TRANSCRIPTIONAL REGULATORY PROTEIN GABR"/>
    <property type="match status" value="1"/>
</dbReference>
<dbReference type="InterPro" id="IPR015424">
    <property type="entry name" value="PyrdxlP-dep_Trfase"/>
</dbReference>
<dbReference type="CDD" id="cd07377">
    <property type="entry name" value="WHTH_GntR"/>
    <property type="match status" value="1"/>
</dbReference>
<reference evidence="8" key="1">
    <citation type="journal article" date="2019" name="Int. J. Syst. Evol. Microbiol.">
        <title>The Global Catalogue of Microorganisms (GCM) 10K type strain sequencing project: providing services to taxonomists for standard genome sequencing and annotation.</title>
        <authorList>
            <consortium name="The Broad Institute Genomics Platform"/>
            <consortium name="The Broad Institute Genome Sequencing Center for Infectious Disease"/>
            <person name="Wu L."/>
            <person name="Ma J."/>
        </authorList>
    </citation>
    <scope>NUCLEOTIDE SEQUENCE [LARGE SCALE GENOMIC DNA]</scope>
    <source>
        <strain evidence="8">CGMCC 1.16455</strain>
    </source>
</reference>
<evidence type="ECO:0000256" key="4">
    <source>
        <dbReference type="ARBA" id="ARBA00023125"/>
    </source>
</evidence>
<comment type="similarity">
    <text evidence="1">In the C-terminal section; belongs to the class-I pyridoxal-phosphate-dependent aminotransferase family.</text>
</comment>
<dbReference type="InterPro" id="IPR000524">
    <property type="entry name" value="Tscrpt_reg_HTH_GntR"/>
</dbReference>
<organism evidence="7 8">
    <name type="scientific">Brachybacterium tyrofermentans</name>
    <dbReference type="NCBI Taxonomy" id="47848"/>
    <lineage>
        <taxon>Bacteria</taxon>
        <taxon>Bacillati</taxon>
        <taxon>Actinomycetota</taxon>
        <taxon>Actinomycetes</taxon>
        <taxon>Micrococcales</taxon>
        <taxon>Dermabacteraceae</taxon>
        <taxon>Brachybacterium</taxon>
    </lineage>
</organism>
<dbReference type="GO" id="GO:0008483">
    <property type="term" value="F:transaminase activity"/>
    <property type="evidence" value="ECO:0007669"/>
    <property type="project" value="UniProtKB-KW"/>
</dbReference>
<dbReference type="PRINTS" id="PR00035">
    <property type="entry name" value="HTHGNTR"/>
</dbReference>
<dbReference type="Gene3D" id="1.10.10.10">
    <property type="entry name" value="Winged helix-like DNA-binding domain superfamily/Winged helix DNA-binding domain"/>
    <property type="match status" value="1"/>
</dbReference>
<evidence type="ECO:0000256" key="5">
    <source>
        <dbReference type="ARBA" id="ARBA00023163"/>
    </source>
</evidence>
<dbReference type="Proteomes" id="UP001595937">
    <property type="component" value="Unassembled WGS sequence"/>
</dbReference>
<keyword evidence="5" id="KW-0804">Transcription</keyword>
<dbReference type="GeneID" id="303296136"/>
<dbReference type="InterPro" id="IPR036388">
    <property type="entry name" value="WH-like_DNA-bd_sf"/>
</dbReference>
<sequence length="459" mass="48069">MELPPVPLPTVLGMLGEPPTVGRAEWLSARIAGLAAEGRLVPGTRLPSERQLSDQLGLSRGTVVRALDAARDRGVLESRRGSGRTILAPGSGPVESLTSRTPALPAGTIDLRATVLPPHPLVAEIAAVVVADIAEDPAWGSVPADGLPALIEQICRHYERRGLPTDPSQVVITTGAVSGIHLAMLAATAPGARIGTENPGYPNSARAIRTARRRVVPIDVEHDHSGAIVEALTAGALHAALLTADFHNPTGTLIGSADRGRVLRAAARAGTPLIIDETLAGMNWRRAPQPPPMHGHGATTLLVGSVSKSLWAGLRIGWVRAPAPLADALSHLRLGVDLGAPRLEQSITARLLEQAGLPDEPHCRPHLENTYAAASSGLRELLPGWKWSDPDGGLSIWAHGTRLDAHELAARALDRGVAISPGTLFSPGGTGWPHSVRIPFSGRAEELRSALTVLAEIDS</sequence>
<dbReference type="InterPro" id="IPR036390">
    <property type="entry name" value="WH_DNA-bd_sf"/>
</dbReference>
<dbReference type="Pfam" id="PF00392">
    <property type="entry name" value="GntR"/>
    <property type="match status" value="1"/>
</dbReference>
<dbReference type="SMART" id="SM00345">
    <property type="entry name" value="HTH_GNTR"/>
    <property type="match status" value="1"/>
</dbReference>
<gene>
    <name evidence="7" type="ORF">ACFPK8_12435</name>
</gene>
<dbReference type="SUPFAM" id="SSF53383">
    <property type="entry name" value="PLP-dependent transferases"/>
    <property type="match status" value="1"/>
</dbReference>
<dbReference type="RefSeq" id="WP_343922402.1">
    <property type="nucleotide sequence ID" value="NZ_BAAAIR010000016.1"/>
</dbReference>
<evidence type="ECO:0000256" key="3">
    <source>
        <dbReference type="ARBA" id="ARBA00023015"/>
    </source>
</evidence>
<accession>A0ABW0FG15</accession>
<protein>
    <submittedName>
        <fullName evidence="7">PLP-dependent aminotransferase family protein</fullName>
    </submittedName>
</protein>
<keyword evidence="8" id="KW-1185">Reference proteome</keyword>
<keyword evidence="3" id="KW-0805">Transcription regulation</keyword>
<dbReference type="InterPro" id="IPR051446">
    <property type="entry name" value="HTH_trans_reg/aminotransferase"/>
</dbReference>
<dbReference type="PROSITE" id="PS50949">
    <property type="entry name" value="HTH_GNTR"/>
    <property type="match status" value="1"/>
</dbReference>
<keyword evidence="7" id="KW-0032">Aminotransferase</keyword>
<comment type="caution">
    <text evidence="7">The sequence shown here is derived from an EMBL/GenBank/DDBJ whole genome shotgun (WGS) entry which is preliminary data.</text>
</comment>
<dbReference type="InterPro" id="IPR015421">
    <property type="entry name" value="PyrdxlP-dep_Trfase_major"/>
</dbReference>